<reference evidence="9 10" key="1">
    <citation type="journal article" date="2016" name="Nat. Commun.">
        <title>Thousands of microbial genomes shed light on interconnected biogeochemical processes in an aquifer system.</title>
        <authorList>
            <person name="Anantharaman K."/>
            <person name="Brown C.T."/>
            <person name="Hug L.A."/>
            <person name="Sharon I."/>
            <person name="Castelle C.J."/>
            <person name="Probst A.J."/>
            <person name="Thomas B.C."/>
            <person name="Singh A."/>
            <person name="Wilkins M.J."/>
            <person name="Karaoz U."/>
            <person name="Brodie E.L."/>
            <person name="Williams K.H."/>
            <person name="Hubbard S.S."/>
            <person name="Banfield J.F."/>
        </authorList>
    </citation>
    <scope>NUCLEOTIDE SEQUENCE [LARGE SCALE GENOMIC DNA]</scope>
</reference>
<feature type="transmembrane region" description="Helical" evidence="7">
    <location>
        <begin position="322"/>
        <end position="341"/>
    </location>
</feature>
<dbReference type="STRING" id="1797729.A3A60_00765"/>
<dbReference type="GO" id="GO:0016020">
    <property type="term" value="C:membrane"/>
    <property type="evidence" value="ECO:0007669"/>
    <property type="project" value="UniProtKB-SubCell"/>
</dbReference>
<dbReference type="Proteomes" id="UP000179227">
    <property type="component" value="Unassembled WGS sequence"/>
</dbReference>
<dbReference type="GO" id="GO:1902600">
    <property type="term" value="P:proton transmembrane transport"/>
    <property type="evidence" value="ECO:0007669"/>
    <property type="project" value="InterPro"/>
</dbReference>
<feature type="transmembrane region" description="Helical" evidence="7">
    <location>
        <begin position="235"/>
        <end position="255"/>
    </location>
</feature>
<evidence type="ECO:0000256" key="1">
    <source>
        <dbReference type="ARBA" id="ARBA00004141"/>
    </source>
</evidence>
<keyword evidence="6 7" id="KW-0472">Membrane</keyword>
<dbReference type="SUPFAM" id="SSF51735">
    <property type="entry name" value="NAD(P)-binding Rossmann-fold domains"/>
    <property type="match status" value="1"/>
</dbReference>
<dbReference type="InterPro" id="IPR036291">
    <property type="entry name" value="NAD(P)-bd_dom_sf"/>
</dbReference>
<protein>
    <recommendedName>
        <fullName evidence="8">RCK N-terminal domain-containing protein</fullName>
    </recommendedName>
</protein>
<dbReference type="Gene3D" id="1.20.1530.20">
    <property type="match status" value="1"/>
</dbReference>
<evidence type="ECO:0000256" key="6">
    <source>
        <dbReference type="ARBA" id="ARBA00023136"/>
    </source>
</evidence>
<dbReference type="PANTHER" id="PTHR42751">
    <property type="entry name" value="SODIUM/HYDROGEN EXCHANGER FAMILY/TRKA DOMAIN PROTEIN"/>
    <property type="match status" value="1"/>
</dbReference>
<feature type="transmembrane region" description="Helical" evidence="7">
    <location>
        <begin position="267"/>
        <end position="287"/>
    </location>
</feature>
<dbReference type="Pfam" id="PF00999">
    <property type="entry name" value="Na_H_Exchanger"/>
    <property type="match status" value="1"/>
</dbReference>
<keyword evidence="3" id="KW-0813">Transport</keyword>
<evidence type="ECO:0000313" key="10">
    <source>
        <dbReference type="Proteomes" id="UP000179227"/>
    </source>
</evidence>
<proteinExistence type="inferred from homology"/>
<feature type="transmembrane region" description="Helical" evidence="7">
    <location>
        <begin position="56"/>
        <end position="73"/>
    </location>
</feature>
<evidence type="ECO:0000313" key="9">
    <source>
        <dbReference type="EMBL" id="OGE08870.1"/>
    </source>
</evidence>
<evidence type="ECO:0000256" key="2">
    <source>
        <dbReference type="ARBA" id="ARBA00005551"/>
    </source>
</evidence>
<evidence type="ECO:0000256" key="7">
    <source>
        <dbReference type="SAM" id="Phobius"/>
    </source>
</evidence>
<evidence type="ECO:0000259" key="8">
    <source>
        <dbReference type="PROSITE" id="PS51201"/>
    </source>
</evidence>
<feature type="transmembrane region" description="Helical" evidence="7">
    <location>
        <begin position="142"/>
        <end position="164"/>
    </location>
</feature>
<dbReference type="PROSITE" id="PS51201">
    <property type="entry name" value="RCK_N"/>
    <property type="match status" value="1"/>
</dbReference>
<dbReference type="GO" id="GO:0015297">
    <property type="term" value="F:antiporter activity"/>
    <property type="evidence" value="ECO:0007669"/>
    <property type="project" value="InterPro"/>
</dbReference>
<accession>A0A1F5HXT6</accession>
<feature type="transmembrane region" description="Helical" evidence="7">
    <location>
        <begin position="353"/>
        <end position="373"/>
    </location>
</feature>
<keyword evidence="4 7" id="KW-0812">Transmembrane</keyword>
<comment type="subcellular location">
    <subcellularLocation>
        <location evidence="1">Membrane</location>
        <topology evidence="1">Multi-pass membrane protein</topology>
    </subcellularLocation>
</comment>
<dbReference type="GO" id="GO:0006813">
    <property type="term" value="P:potassium ion transport"/>
    <property type="evidence" value="ECO:0007669"/>
    <property type="project" value="InterPro"/>
</dbReference>
<evidence type="ECO:0000256" key="4">
    <source>
        <dbReference type="ARBA" id="ARBA00022692"/>
    </source>
</evidence>
<feature type="transmembrane region" description="Helical" evidence="7">
    <location>
        <begin position="93"/>
        <end position="121"/>
    </location>
</feature>
<keyword evidence="5 7" id="KW-1133">Transmembrane helix</keyword>
<dbReference type="PANTHER" id="PTHR42751:SF3">
    <property type="entry name" value="SODIUM_GLUTAMATE SYMPORTER"/>
    <property type="match status" value="1"/>
</dbReference>
<sequence>MPHLFLQLATVLALATGLGIIARTLRQPLILAYIFAGIVISYLGILKVVESNFLELLSNFGIAFLLFLVGIELKIDDLKSVGKAAVFTGLGQIIFTALIGYVLILGLGFSVVSALYIATALTFSSTVIIIKLLSEKNELQSLYGKITVGFLLVQDFVAILALMVLSGFSSGQVPSAAGLILIIFKGALLSGFTWAAVRFGLLNLFRMASVSVELLFVAAIAWAFLLSAVAEQMGFSVAIGAFLAGVAVASSPYRTQISARVKPLRDFFLIIFFILLGSSLSFASGAIQLTNVVILSMFILIGNPLIVIAIMMSMGFRNRTSFLASITVAQISEFSLILMSVGKGLGHVSASDVSLVAAVGIVTITLSSYLILYGDKIYRMLQKPMAQLFAEKANDPYVTNKEILKGHAILVGAEQMGWDILQFLKGKFTDRSQILVVDFNPDVYKSVRAAGFNAVFGDITDPELLEELTIERSKLIVITDPDFEDAIHLIKFAKDKNFKGPIIATVYWSHDAVRLYEAGCDYVVVPEEVGGKHLSRFLAENWEDLARIKKGKSKHFEELMGKRIF</sequence>
<comment type="similarity">
    <text evidence="2">Belongs to the monovalent cation:proton antiporter 2 (CPA2) transporter (TC 2.A.37) family.</text>
</comment>
<organism evidence="9 10">
    <name type="scientific">Candidatus Curtissbacteria bacterium RIFCSPLOWO2_01_FULL_42_26</name>
    <dbReference type="NCBI Taxonomy" id="1797729"/>
    <lineage>
        <taxon>Bacteria</taxon>
        <taxon>Candidatus Curtissiibacteriota</taxon>
    </lineage>
</organism>
<dbReference type="InterPro" id="IPR006153">
    <property type="entry name" value="Cation/H_exchanger_TM"/>
</dbReference>
<feature type="transmembrane region" description="Helical" evidence="7">
    <location>
        <begin position="204"/>
        <end position="229"/>
    </location>
</feature>
<dbReference type="Pfam" id="PF02254">
    <property type="entry name" value="TrkA_N"/>
    <property type="match status" value="1"/>
</dbReference>
<feature type="transmembrane region" description="Helical" evidence="7">
    <location>
        <begin position="29"/>
        <end position="49"/>
    </location>
</feature>
<evidence type="ECO:0000256" key="5">
    <source>
        <dbReference type="ARBA" id="ARBA00022989"/>
    </source>
</evidence>
<feature type="transmembrane region" description="Helical" evidence="7">
    <location>
        <begin position="293"/>
        <end position="310"/>
    </location>
</feature>
<dbReference type="InterPro" id="IPR038770">
    <property type="entry name" value="Na+/solute_symporter_sf"/>
</dbReference>
<comment type="caution">
    <text evidence="9">The sequence shown here is derived from an EMBL/GenBank/DDBJ whole genome shotgun (WGS) entry which is preliminary data.</text>
</comment>
<feature type="transmembrane region" description="Helical" evidence="7">
    <location>
        <begin position="176"/>
        <end position="197"/>
    </location>
</feature>
<evidence type="ECO:0000256" key="3">
    <source>
        <dbReference type="ARBA" id="ARBA00022448"/>
    </source>
</evidence>
<dbReference type="InterPro" id="IPR003148">
    <property type="entry name" value="RCK_N"/>
</dbReference>
<dbReference type="AlphaFoldDB" id="A0A1F5HXT6"/>
<name>A0A1F5HXT6_9BACT</name>
<dbReference type="Gene3D" id="3.40.50.720">
    <property type="entry name" value="NAD(P)-binding Rossmann-like Domain"/>
    <property type="match status" value="1"/>
</dbReference>
<gene>
    <name evidence="9" type="ORF">A3A60_00765</name>
</gene>
<feature type="domain" description="RCK N-terminal" evidence="8">
    <location>
        <begin position="405"/>
        <end position="526"/>
    </location>
</feature>
<dbReference type="EMBL" id="MFBS01000030">
    <property type="protein sequence ID" value="OGE08870.1"/>
    <property type="molecule type" value="Genomic_DNA"/>
</dbReference>